<evidence type="ECO:0000313" key="2">
    <source>
        <dbReference type="Proteomes" id="UP000223025"/>
    </source>
</evidence>
<evidence type="ECO:0000313" key="1">
    <source>
        <dbReference type="EMBL" id="AUZ95161.1"/>
    </source>
</evidence>
<reference evidence="1 2" key="1">
    <citation type="submission" date="2017-06" db="EMBL/GenBank/DDBJ databases">
        <authorList>
            <person name="Kim H.J."/>
            <person name="Triplett B.A."/>
        </authorList>
    </citation>
    <scope>NUCLEOTIDE SEQUENCE [LARGE SCALE GENOMIC DNA]</scope>
</reference>
<dbReference type="Proteomes" id="UP000223025">
    <property type="component" value="Segment"/>
</dbReference>
<dbReference type="GeneID" id="40088405"/>
<keyword evidence="2" id="KW-1185">Reference proteome</keyword>
<proteinExistence type="predicted"/>
<dbReference type="EMBL" id="MF403008">
    <property type="protein sequence ID" value="AUZ95161.1"/>
    <property type="molecule type" value="Genomic_DNA"/>
</dbReference>
<accession>A0A2L0V063</accession>
<name>A0A2L0V063_9CAUD</name>
<organism evidence="1 2">
    <name type="scientific">Agrobacterium phage Atu_ph07</name>
    <dbReference type="NCBI Taxonomy" id="2024264"/>
    <lineage>
        <taxon>Viruses</taxon>
        <taxon>Duplodnaviria</taxon>
        <taxon>Heunggongvirae</taxon>
        <taxon>Uroviricota</taxon>
        <taxon>Caudoviricetes</taxon>
        <taxon>Polybotosvirus</taxon>
        <taxon>Polybotosvirus Atuph07</taxon>
    </lineage>
</organism>
<protein>
    <submittedName>
        <fullName evidence="1">Uncharacterized protein</fullName>
    </submittedName>
</protein>
<sequence>MDVLNKYLIYRSRYNLLEETDGLLRRDEIIKTMGDNAYIWYWYEPLKDNRYVLSTSEIFPTSLEIKSSISAISYDFTLRKIYVHRNGEGVPYGSSKVFNVLKSIQAFEEVIV</sequence>
<dbReference type="KEGG" id="vg:40088405"/>
<dbReference type="RefSeq" id="YP_009612067.1">
    <property type="nucleotide sequence ID" value="NC_042013.1"/>
</dbReference>